<feature type="compositionally biased region" description="Polar residues" evidence="2">
    <location>
        <begin position="432"/>
        <end position="448"/>
    </location>
</feature>
<dbReference type="EMBL" id="BDSP01000206">
    <property type="protein sequence ID" value="GAX24093.1"/>
    <property type="molecule type" value="Genomic_DNA"/>
</dbReference>
<dbReference type="PANTHER" id="PTHR46734">
    <property type="entry name" value="TELOMERIC REPEAT-BINDING FACTOR 1 TERF1"/>
    <property type="match status" value="1"/>
</dbReference>
<dbReference type="OrthoDB" id="49585at2759"/>
<dbReference type="CDD" id="cd11660">
    <property type="entry name" value="SANT_TRF"/>
    <property type="match status" value="1"/>
</dbReference>
<dbReference type="AlphaFoldDB" id="A0A1Z5KCU9"/>
<feature type="compositionally biased region" description="Acidic residues" evidence="2">
    <location>
        <begin position="330"/>
        <end position="342"/>
    </location>
</feature>
<feature type="region of interest" description="Disordered" evidence="2">
    <location>
        <begin position="379"/>
        <end position="552"/>
    </location>
</feature>
<feature type="compositionally biased region" description="Pro residues" evidence="2">
    <location>
        <begin position="35"/>
        <end position="46"/>
    </location>
</feature>
<evidence type="ECO:0000259" key="3">
    <source>
        <dbReference type="PROSITE" id="PS50090"/>
    </source>
</evidence>
<gene>
    <name evidence="5" type="ORF">FisN_9Hh345</name>
</gene>
<name>A0A1Z5KCU9_FISSO</name>
<sequence>MEMFSRYIPFLSPPSQQAASSSDDEDDARPQTQHPLPPPPIPPPAQFPSQPTTSFARLRSLSRSSAWNVLPPLPSFEQMQLDCIDFWCQAVLLETDPEQSALYQNNLFQALRVPSNTAPPNARIEARLKLAARAKELVRWQLGQNDRAPYHFTPDDWKRLQEEWKQMRDAVVQAKPEHAQDDLLQGDFRAVGRLLHYQHTLVVFRSSLHKEHPMSVQEAIEMLENGWFGGDFLLDRGDDEEQSLAPEETMVPSQIRHLLEPVKKRRPDIEECLRRHRDLLWGDESNEFSHAHLQHAMHALIIRWSESILGIPTLFQLRYAGVAPYTVQDPENDDVSSFGDEDEAKKRRDQERMFHARFEDPVAAIASSVADPEVVAQVDSEEPTVDPVVNNDDTKHLSEDVGEAAKKAADSIDENVRDTESNLDDDDDYLETQPSVDTQKVRIQQQRFVASKRVLLSTGHAEPPRPYTQSQESAAQDIDSGIENKQETKKKRIDHSKSSTRITEPRIVDENVPVQKEPRKRDSLMDSSDEDERPMGPKKQKRTKFTPEEEDAIREGVKRYGVGNWKHIKENDSRLGARTTVQIKDKYRNLLQKGEI</sequence>
<comment type="caution">
    <text evidence="5">The sequence shown here is derived from an EMBL/GenBank/DDBJ whole genome shotgun (WGS) entry which is preliminary data.</text>
</comment>
<evidence type="ECO:0000313" key="6">
    <source>
        <dbReference type="Proteomes" id="UP000198406"/>
    </source>
</evidence>
<keyword evidence="6" id="KW-1185">Reference proteome</keyword>
<evidence type="ECO:0000256" key="1">
    <source>
        <dbReference type="ARBA" id="ARBA00023242"/>
    </source>
</evidence>
<proteinExistence type="predicted"/>
<dbReference type="InterPro" id="IPR052450">
    <property type="entry name" value="TRBD-Containing_Protein"/>
</dbReference>
<reference evidence="5 6" key="1">
    <citation type="journal article" date="2015" name="Plant Cell">
        <title>Oil accumulation by the oleaginous diatom Fistulifera solaris as revealed by the genome and transcriptome.</title>
        <authorList>
            <person name="Tanaka T."/>
            <person name="Maeda Y."/>
            <person name="Veluchamy A."/>
            <person name="Tanaka M."/>
            <person name="Abida H."/>
            <person name="Marechal E."/>
            <person name="Bowler C."/>
            <person name="Muto M."/>
            <person name="Sunaga Y."/>
            <person name="Tanaka M."/>
            <person name="Yoshino T."/>
            <person name="Taniguchi T."/>
            <person name="Fukuda Y."/>
            <person name="Nemoto M."/>
            <person name="Matsumoto M."/>
            <person name="Wong P.S."/>
            <person name="Aburatani S."/>
            <person name="Fujibuchi W."/>
        </authorList>
    </citation>
    <scope>NUCLEOTIDE SEQUENCE [LARGE SCALE GENOMIC DNA]</scope>
    <source>
        <strain evidence="5 6">JPCC DA0580</strain>
    </source>
</reference>
<dbReference type="Gene3D" id="1.10.10.60">
    <property type="entry name" value="Homeodomain-like"/>
    <property type="match status" value="1"/>
</dbReference>
<dbReference type="PANTHER" id="PTHR46734:SF1">
    <property type="entry name" value="TELOMERIC REPEAT-BINDING FACTOR 1"/>
    <property type="match status" value="1"/>
</dbReference>
<dbReference type="Proteomes" id="UP000198406">
    <property type="component" value="Unassembled WGS sequence"/>
</dbReference>
<feature type="compositionally biased region" description="Acidic residues" evidence="2">
    <location>
        <begin position="421"/>
        <end position="430"/>
    </location>
</feature>
<dbReference type="SUPFAM" id="SSF46689">
    <property type="entry name" value="Homeodomain-like"/>
    <property type="match status" value="1"/>
</dbReference>
<evidence type="ECO:0000259" key="4">
    <source>
        <dbReference type="PROSITE" id="PS51294"/>
    </source>
</evidence>
<feature type="compositionally biased region" description="Basic and acidic residues" evidence="2">
    <location>
        <begin position="392"/>
        <end position="420"/>
    </location>
</feature>
<accession>A0A1Z5KCU9</accession>
<dbReference type="InterPro" id="IPR001005">
    <property type="entry name" value="SANT/Myb"/>
</dbReference>
<dbReference type="PROSITE" id="PS50090">
    <property type="entry name" value="MYB_LIKE"/>
    <property type="match status" value="1"/>
</dbReference>
<feature type="domain" description="HTH myb-type" evidence="4">
    <location>
        <begin position="538"/>
        <end position="595"/>
    </location>
</feature>
<dbReference type="InterPro" id="IPR009057">
    <property type="entry name" value="Homeodomain-like_sf"/>
</dbReference>
<organism evidence="5 6">
    <name type="scientific">Fistulifera solaris</name>
    <name type="common">Oleaginous diatom</name>
    <dbReference type="NCBI Taxonomy" id="1519565"/>
    <lineage>
        <taxon>Eukaryota</taxon>
        <taxon>Sar</taxon>
        <taxon>Stramenopiles</taxon>
        <taxon>Ochrophyta</taxon>
        <taxon>Bacillariophyta</taxon>
        <taxon>Bacillariophyceae</taxon>
        <taxon>Bacillariophycidae</taxon>
        <taxon>Naviculales</taxon>
        <taxon>Naviculaceae</taxon>
        <taxon>Fistulifera</taxon>
    </lineage>
</organism>
<feature type="region of interest" description="Disordered" evidence="2">
    <location>
        <begin position="1"/>
        <end position="52"/>
    </location>
</feature>
<feature type="domain" description="Myb-like" evidence="3">
    <location>
        <begin position="537"/>
        <end position="591"/>
    </location>
</feature>
<keyword evidence="1" id="KW-0539">Nucleus</keyword>
<feature type="region of interest" description="Disordered" evidence="2">
    <location>
        <begin position="328"/>
        <end position="348"/>
    </location>
</feature>
<protein>
    <submittedName>
        <fullName evidence="5">Uncharacterized protein</fullName>
    </submittedName>
</protein>
<dbReference type="PROSITE" id="PS51294">
    <property type="entry name" value="HTH_MYB"/>
    <property type="match status" value="1"/>
</dbReference>
<dbReference type="SMART" id="SM00717">
    <property type="entry name" value="SANT"/>
    <property type="match status" value="1"/>
</dbReference>
<evidence type="ECO:0000313" key="5">
    <source>
        <dbReference type="EMBL" id="GAX24093.1"/>
    </source>
</evidence>
<dbReference type="InterPro" id="IPR017930">
    <property type="entry name" value="Myb_dom"/>
</dbReference>
<evidence type="ECO:0000256" key="2">
    <source>
        <dbReference type="SAM" id="MobiDB-lite"/>
    </source>
</evidence>
<dbReference type="Pfam" id="PF00249">
    <property type="entry name" value="Myb_DNA-binding"/>
    <property type="match status" value="1"/>
</dbReference>
<dbReference type="InParanoid" id="A0A1Z5KCU9"/>